<dbReference type="AlphaFoldDB" id="A0A1H9EK97"/>
<keyword evidence="1" id="KW-0812">Transmembrane</keyword>
<protein>
    <submittedName>
        <fullName evidence="2">Uncharacterized protein</fullName>
    </submittedName>
</protein>
<reference evidence="2 3" key="1">
    <citation type="submission" date="2016-10" db="EMBL/GenBank/DDBJ databases">
        <authorList>
            <person name="de Groot N.N."/>
        </authorList>
    </citation>
    <scope>NUCLEOTIDE SEQUENCE [LARGE SCALE GENOMIC DNA]</scope>
    <source>
        <strain evidence="2 3">DSM 15695</strain>
    </source>
</reference>
<keyword evidence="3" id="KW-1185">Reference proteome</keyword>
<dbReference type="Proteomes" id="UP000198833">
    <property type="component" value="Unassembled WGS sequence"/>
</dbReference>
<dbReference type="EMBL" id="FOEN01000007">
    <property type="protein sequence ID" value="SEQ26101.1"/>
    <property type="molecule type" value="Genomic_DNA"/>
</dbReference>
<organism evidence="2 3">
    <name type="scientific">Ignavigranum ruoffiae</name>
    <dbReference type="NCBI Taxonomy" id="89093"/>
    <lineage>
        <taxon>Bacteria</taxon>
        <taxon>Bacillati</taxon>
        <taxon>Bacillota</taxon>
        <taxon>Bacilli</taxon>
        <taxon>Lactobacillales</taxon>
        <taxon>Aerococcaceae</taxon>
        <taxon>Ignavigranum</taxon>
    </lineage>
</organism>
<evidence type="ECO:0000313" key="2">
    <source>
        <dbReference type="EMBL" id="SEQ26101.1"/>
    </source>
</evidence>
<evidence type="ECO:0000313" key="3">
    <source>
        <dbReference type="Proteomes" id="UP000198833"/>
    </source>
</evidence>
<feature type="transmembrane region" description="Helical" evidence="1">
    <location>
        <begin position="6"/>
        <end position="24"/>
    </location>
</feature>
<accession>A0A1H9EK97</accession>
<keyword evidence="1" id="KW-1133">Transmembrane helix</keyword>
<evidence type="ECO:0000256" key="1">
    <source>
        <dbReference type="SAM" id="Phobius"/>
    </source>
</evidence>
<proteinExistence type="predicted"/>
<keyword evidence="1" id="KW-0472">Membrane</keyword>
<name>A0A1H9EK97_9LACT</name>
<sequence length="32" mass="3698">MLDILMILIGMMSIIAVILLIQWCQGQIEHKE</sequence>
<dbReference type="STRING" id="89093.SAMN04488558_10762"/>
<gene>
    <name evidence="2" type="ORF">SAMN04488558_10762</name>
</gene>